<evidence type="ECO:0000256" key="3">
    <source>
        <dbReference type="ARBA" id="ARBA00022519"/>
    </source>
</evidence>
<accession>A0A0D8I858</accession>
<dbReference type="OrthoDB" id="9772674at2"/>
<dbReference type="PANTHER" id="PTHR33362">
    <property type="entry name" value="SIALIC ACID TRAP TRANSPORTER PERMEASE PROTEIN SIAT-RELATED"/>
    <property type="match status" value="1"/>
</dbReference>
<dbReference type="KEGG" id="cace:CACET_c38060"/>
<evidence type="ECO:0000313" key="8">
    <source>
        <dbReference type="Proteomes" id="UP000035704"/>
    </source>
</evidence>
<evidence type="ECO:0000256" key="2">
    <source>
        <dbReference type="ARBA" id="ARBA00022475"/>
    </source>
</evidence>
<dbReference type="EMBL" id="CP009687">
    <property type="protein sequence ID" value="AKL97234.1"/>
    <property type="molecule type" value="Genomic_DNA"/>
</dbReference>
<gene>
    <name evidence="7" type="ORF">CACET_c38060</name>
</gene>
<comment type="subcellular location">
    <subcellularLocation>
        <location evidence="1">Cell inner membrane</location>
        <topology evidence="1">Multi-pass membrane protein</topology>
    </subcellularLocation>
</comment>
<evidence type="ECO:0000256" key="4">
    <source>
        <dbReference type="ARBA" id="ARBA00022692"/>
    </source>
</evidence>
<keyword evidence="8" id="KW-1185">Reference proteome</keyword>
<dbReference type="AlphaFoldDB" id="A0A0D8I858"/>
<keyword evidence="5" id="KW-1133">Transmembrane helix</keyword>
<reference evidence="7 8" key="1">
    <citation type="submission" date="2014-10" db="EMBL/GenBank/DDBJ databases">
        <title>Genome sequence of Clostridium aceticum DSM 1496.</title>
        <authorList>
            <person name="Poehlein A."/>
            <person name="Schiel-Bengelsdorf B."/>
            <person name="Gottschalk G."/>
            <person name="Duerre P."/>
            <person name="Daniel R."/>
        </authorList>
    </citation>
    <scope>NUCLEOTIDE SEQUENCE [LARGE SCALE GENOMIC DNA]</scope>
    <source>
        <strain evidence="7 8">DSM 1496</strain>
    </source>
</reference>
<protein>
    <submittedName>
        <fullName evidence="7">Tripartite ATP-independent periplasmic transporter subunit DctM</fullName>
    </submittedName>
</protein>
<dbReference type="RefSeq" id="WP_044825570.1">
    <property type="nucleotide sequence ID" value="NZ_CP009687.1"/>
</dbReference>
<organism evidence="7 8">
    <name type="scientific">Clostridium aceticum</name>
    <dbReference type="NCBI Taxonomy" id="84022"/>
    <lineage>
        <taxon>Bacteria</taxon>
        <taxon>Bacillati</taxon>
        <taxon>Bacillota</taxon>
        <taxon>Clostridia</taxon>
        <taxon>Eubacteriales</taxon>
        <taxon>Clostridiaceae</taxon>
        <taxon>Clostridium</taxon>
    </lineage>
</organism>
<dbReference type="PIRSF" id="PIRSF006066">
    <property type="entry name" value="HI0050"/>
    <property type="match status" value="1"/>
</dbReference>
<dbReference type="InterPro" id="IPR010656">
    <property type="entry name" value="DctM"/>
</dbReference>
<dbReference type="GO" id="GO:0005886">
    <property type="term" value="C:plasma membrane"/>
    <property type="evidence" value="ECO:0007669"/>
    <property type="project" value="UniProtKB-SubCell"/>
</dbReference>
<evidence type="ECO:0000313" key="7">
    <source>
        <dbReference type="EMBL" id="AKL97234.1"/>
    </source>
</evidence>
<keyword evidence="4" id="KW-0812">Transmembrane</keyword>
<dbReference type="NCBIfam" id="TIGR00786">
    <property type="entry name" value="dctM"/>
    <property type="match status" value="1"/>
</dbReference>
<dbReference type="STRING" id="84022.CACET_c38060"/>
<dbReference type="GO" id="GO:0022857">
    <property type="term" value="F:transmembrane transporter activity"/>
    <property type="evidence" value="ECO:0007669"/>
    <property type="project" value="TreeGrafter"/>
</dbReference>
<dbReference type="InterPro" id="IPR004681">
    <property type="entry name" value="TRAP_DctM"/>
</dbReference>
<evidence type="ECO:0000256" key="1">
    <source>
        <dbReference type="ARBA" id="ARBA00004429"/>
    </source>
</evidence>
<keyword evidence="2" id="KW-1003">Cell membrane</keyword>
<sequence length="422" mass="45281">MLWMLMGIMFTLFLLNFPMFIAMILAPLAVIVTYFPNLNPLLATQQLIAGVSPIVLLAVPMFIFAADIMCAGQTSNRLLDFVDTFVGHIHGGMAITTAATCTIFGAISGSTQATVVAIGKPMRNRLLSSGYEDEDTTALIICSAIIALLIPPSISMIMYAVVTGASVGDLFIAGVLPGLLILLFFCVYNYFMAKKRNIPTTEKVDFKGKVEAFKKAIGPLGFPVVIFAGIYSGKFSPTEAAAIGVLYAAILELFLFKSIKIRDFKSIALSTAVVTTAVFILVAAGSLFSWAISYARIPQMITQSVLGTNPSAVKILVTVTIFFYIAGMFVDSIVAIVILTPIFFPLAMQAGIHPIHLGIIVTLQAALASVSPPFGCNIFTASAIFDIPFLKVVKRLPAYLLMLVVISVIIIFVPQLSLLLVP</sequence>
<dbReference type="Pfam" id="PF06808">
    <property type="entry name" value="DctM"/>
    <property type="match status" value="1"/>
</dbReference>
<dbReference type="PANTHER" id="PTHR33362:SF5">
    <property type="entry name" value="C4-DICARBOXYLATE TRAP TRANSPORTER LARGE PERMEASE PROTEIN DCTM"/>
    <property type="match status" value="1"/>
</dbReference>
<keyword evidence="3" id="KW-0997">Cell inner membrane</keyword>
<evidence type="ECO:0000256" key="5">
    <source>
        <dbReference type="ARBA" id="ARBA00022989"/>
    </source>
</evidence>
<dbReference type="PATRIC" id="fig|84022.5.peg.1055"/>
<evidence type="ECO:0000256" key="6">
    <source>
        <dbReference type="ARBA" id="ARBA00023136"/>
    </source>
</evidence>
<dbReference type="Proteomes" id="UP000035704">
    <property type="component" value="Chromosome"/>
</dbReference>
<name>A0A0D8I858_9CLOT</name>
<proteinExistence type="predicted"/>
<keyword evidence="6" id="KW-0472">Membrane</keyword>